<evidence type="ECO:0000259" key="1">
    <source>
        <dbReference type="Pfam" id="PF01494"/>
    </source>
</evidence>
<evidence type="ECO:0000313" key="3">
    <source>
        <dbReference type="Proteomes" id="UP000546257"/>
    </source>
</evidence>
<dbReference type="AlphaFoldDB" id="A0A7J9SK43"/>
<dbReference type="PANTHER" id="PTHR43422:SF3">
    <property type="entry name" value="THIAMINE THIAZOLE SYNTHASE"/>
    <property type="match status" value="1"/>
</dbReference>
<dbReference type="EMBL" id="JACKXD010000005">
    <property type="protein sequence ID" value="MBB6647324.1"/>
    <property type="molecule type" value="Genomic_DNA"/>
</dbReference>
<name>A0A7J9SK43_9EURY</name>
<dbReference type="SUPFAM" id="SSF51905">
    <property type="entry name" value="FAD/NAD(P)-binding domain"/>
    <property type="match status" value="1"/>
</dbReference>
<dbReference type="Pfam" id="PF01494">
    <property type="entry name" value="FAD_binding_3"/>
    <property type="match status" value="1"/>
</dbReference>
<feature type="domain" description="FAD-binding" evidence="1">
    <location>
        <begin position="22"/>
        <end position="354"/>
    </location>
</feature>
<sequence length="448" mass="49686">MTLSSASAYEAAAVPDSGDHAIVVGGSMAGLLTARVLIDGYDRVTLLERDPMTDEPVARRGIPQSQHVHVMLEPARIVLNDLFPGYQDEVRDEGALVLDAATELDYFDNGKRLADPASELPMLCASRPLFEQVVRRRVTDSPEIRIRDECQFVDYRSDDDATAVEGVRFRGETGEERTLSADLVVDATGRTSRTHKWLADNGYTSPPTDRVDVDLAYGTVTVDRPSEERRAYFCVPQVGEPKGGVAIPAEGDSWIVTLFGMHGGHPPGDIESYIDFADRLPMSSIADLLRQQEWVSEEVSVYPFPASQWRHYEALDRFPDGLVVTGDAIASFNPIYGQGMSVAALDALQLHHVLSNGAHDIGLRFFDRAETHLEVVWQVAVGGDFQFEETDGPKPFGTDIFNRYLSRLIDTAHDNEQVAEAFYRVLRLEERPTSLFHPRIAARVLLPS</sequence>
<protein>
    <submittedName>
        <fullName evidence="2">FAD-dependent monooxygenase</fullName>
    </submittedName>
</protein>
<accession>A0A7J9SK43</accession>
<dbReference type="RefSeq" id="WP_185193700.1">
    <property type="nucleotide sequence ID" value="NZ_JACKXD010000005.1"/>
</dbReference>
<keyword evidence="2" id="KW-0560">Oxidoreductase</keyword>
<dbReference type="InterPro" id="IPR002938">
    <property type="entry name" value="FAD-bd"/>
</dbReference>
<proteinExistence type="predicted"/>
<dbReference type="GO" id="GO:0004497">
    <property type="term" value="F:monooxygenase activity"/>
    <property type="evidence" value="ECO:0007669"/>
    <property type="project" value="UniProtKB-KW"/>
</dbReference>
<keyword evidence="2" id="KW-0503">Monooxygenase</keyword>
<dbReference type="PANTHER" id="PTHR43422">
    <property type="entry name" value="THIAMINE THIAZOLE SYNTHASE"/>
    <property type="match status" value="1"/>
</dbReference>
<dbReference type="InterPro" id="IPR036188">
    <property type="entry name" value="FAD/NAD-bd_sf"/>
</dbReference>
<reference evidence="2 3" key="1">
    <citation type="submission" date="2020-08" db="EMBL/GenBank/DDBJ databases">
        <authorList>
            <person name="Seo M.-J."/>
        </authorList>
    </citation>
    <scope>NUCLEOTIDE SEQUENCE [LARGE SCALE GENOMIC DNA]</scope>
    <source>
        <strain evidence="2 3">MBLA0160</strain>
    </source>
</reference>
<dbReference type="GO" id="GO:0071949">
    <property type="term" value="F:FAD binding"/>
    <property type="evidence" value="ECO:0007669"/>
    <property type="project" value="InterPro"/>
</dbReference>
<organism evidence="2 3">
    <name type="scientific">Halobellus ruber</name>
    <dbReference type="NCBI Taxonomy" id="2761102"/>
    <lineage>
        <taxon>Archaea</taxon>
        <taxon>Methanobacteriati</taxon>
        <taxon>Methanobacteriota</taxon>
        <taxon>Stenosarchaea group</taxon>
        <taxon>Halobacteria</taxon>
        <taxon>Halobacteriales</taxon>
        <taxon>Haloferacaceae</taxon>
        <taxon>Halobellus</taxon>
    </lineage>
</organism>
<comment type="caution">
    <text evidence="2">The sequence shown here is derived from an EMBL/GenBank/DDBJ whole genome shotgun (WGS) entry which is preliminary data.</text>
</comment>
<dbReference type="Proteomes" id="UP000546257">
    <property type="component" value="Unassembled WGS sequence"/>
</dbReference>
<gene>
    <name evidence="2" type="ORF">H5V44_13705</name>
</gene>
<keyword evidence="3" id="KW-1185">Reference proteome</keyword>
<evidence type="ECO:0000313" key="2">
    <source>
        <dbReference type="EMBL" id="MBB6647324.1"/>
    </source>
</evidence>
<dbReference type="Gene3D" id="3.50.50.60">
    <property type="entry name" value="FAD/NAD(P)-binding domain"/>
    <property type="match status" value="1"/>
</dbReference>